<dbReference type="HOGENOM" id="CLU_2058484_0_0_0"/>
<evidence type="ECO:0000313" key="2">
    <source>
        <dbReference type="EMBL" id="AFS54639.1"/>
    </source>
</evidence>
<gene>
    <name evidence="2" type="ordered locus">LFML04_2450</name>
</gene>
<dbReference type="RefSeq" id="WP_014962142.1">
    <property type="nucleotide sequence ID" value="NC_018649.1"/>
</dbReference>
<feature type="compositionally biased region" description="Basic and acidic residues" evidence="1">
    <location>
        <begin position="1"/>
        <end position="11"/>
    </location>
</feature>
<dbReference type="KEGG" id="lfi:LFML04_2450"/>
<dbReference type="Proteomes" id="UP000006177">
    <property type="component" value="Chromosome"/>
</dbReference>
<reference evidence="2 3" key="1">
    <citation type="journal article" date="2011" name="J. Microbiol.">
        <title>Complete genome of Leptospirillum ferriphilum ML-04 provides insight into its physiology and environmental adaptation.</title>
        <authorList>
            <person name="Mi S."/>
            <person name="Song J."/>
            <person name="Lin J."/>
            <person name="Che Y."/>
            <person name="Zheng H."/>
            <person name="Lin J."/>
        </authorList>
    </citation>
    <scope>NUCLEOTIDE SEQUENCE [LARGE SCALE GENOMIC DNA]</scope>
    <source>
        <strain evidence="2 3">ML-04</strain>
    </source>
</reference>
<evidence type="ECO:0000313" key="3">
    <source>
        <dbReference type="Proteomes" id="UP000006177"/>
    </source>
</evidence>
<evidence type="ECO:0000256" key="1">
    <source>
        <dbReference type="SAM" id="MobiDB-lite"/>
    </source>
</evidence>
<proteinExistence type="predicted"/>
<feature type="region of interest" description="Disordered" evidence="1">
    <location>
        <begin position="1"/>
        <end position="20"/>
    </location>
</feature>
<sequence>MATQAERQKAYRERKRAKGQKDRLYFATDDQDRIIREYLETGILPTGIPPETVAARDKMAAIRDRLDWAEKRFRDKEGNPLRFWGVFGRLDERMQKVQKENDKEVQDLVMLLARRAGVL</sequence>
<accession>J9ZE00</accession>
<dbReference type="EMBL" id="CP002919">
    <property type="protein sequence ID" value="AFS54639.1"/>
    <property type="molecule type" value="Genomic_DNA"/>
</dbReference>
<protein>
    <submittedName>
        <fullName evidence="2">Uncharacterized protein</fullName>
    </submittedName>
</protein>
<dbReference type="AlphaFoldDB" id="J9ZE00"/>
<name>J9ZE00_LEPFM</name>
<organism evidence="2 3">
    <name type="scientific">Leptospirillum ferriphilum (strain ML-04)</name>
    <dbReference type="NCBI Taxonomy" id="1048260"/>
    <lineage>
        <taxon>Bacteria</taxon>
        <taxon>Pseudomonadati</taxon>
        <taxon>Nitrospirota</taxon>
        <taxon>Nitrospiria</taxon>
        <taxon>Nitrospirales</taxon>
        <taxon>Nitrospiraceae</taxon>
        <taxon>Leptospirillum</taxon>
    </lineage>
</organism>
<dbReference type="PATRIC" id="fig|1048260.3.peg.2665"/>